<evidence type="ECO:0000256" key="1">
    <source>
        <dbReference type="SAM" id="SignalP"/>
    </source>
</evidence>
<dbReference type="AlphaFoldDB" id="A0A0P7B446"/>
<protein>
    <recommendedName>
        <fullName evidence="2">Amidohydrolase 3 domain-containing protein</fullName>
    </recommendedName>
</protein>
<keyword evidence="4" id="KW-1185">Reference proteome</keyword>
<reference evidence="3 4" key="1">
    <citation type="submission" date="2015-09" db="EMBL/GenBank/DDBJ databases">
        <title>Draft genome of a European isolate of the apple canker pathogen Neonectria ditissima.</title>
        <authorList>
            <person name="Gomez-Cortecero A."/>
            <person name="Harrison R.J."/>
            <person name="Armitage A.D."/>
        </authorList>
    </citation>
    <scope>NUCLEOTIDE SEQUENCE [LARGE SCALE GENOMIC DNA]</scope>
    <source>
        <strain evidence="3 4">R09/05</strain>
    </source>
</reference>
<feature type="signal peptide" evidence="1">
    <location>
        <begin position="1"/>
        <end position="23"/>
    </location>
</feature>
<name>A0A0P7B446_9HYPO</name>
<dbReference type="PANTHER" id="PTHR22642">
    <property type="entry name" value="IMIDAZOLONEPROPIONASE"/>
    <property type="match status" value="1"/>
</dbReference>
<feature type="domain" description="Amidohydrolase 3" evidence="2">
    <location>
        <begin position="80"/>
        <end position="579"/>
    </location>
</feature>
<dbReference type="GO" id="GO:0016810">
    <property type="term" value="F:hydrolase activity, acting on carbon-nitrogen (but not peptide) bonds"/>
    <property type="evidence" value="ECO:0007669"/>
    <property type="project" value="InterPro"/>
</dbReference>
<dbReference type="InterPro" id="IPR013108">
    <property type="entry name" value="Amidohydro_3"/>
</dbReference>
<dbReference type="Proteomes" id="UP000050424">
    <property type="component" value="Unassembled WGS sequence"/>
</dbReference>
<dbReference type="Gene3D" id="3.10.310.70">
    <property type="match status" value="1"/>
</dbReference>
<evidence type="ECO:0000313" key="4">
    <source>
        <dbReference type="Proteomes" id="UP000050424"/>
    </source>
</evidence>
<evidence type="ECO:0000259" key="2">
    <source>
        <dbReference type="Pfam" id="PF07969"/>
    </source>
</evidence>
<dbReference type="Gene3D" id="3.20.20.140">
    <property type="entry name" value="Metal-dependent hydrolases"/>
    <property type="match status" value="1"/>
</dbReference>
<dbReference type="STRING" id="78410.A0A0P7B446"/>
<dbReference type="OrthoDB" id="194468at2759"/>
<dbReference type="Pfam" id="PF07969">
    <property type="entry name" value="Amidohydro_3"/>
    <property type="match status" value="1"/>
</dbReference>
<proteinExistence type="predicted"/>
<gene>
    <name evidence="3" type="ORF">AK830_g2064</name>
</gene>
<accession>A0A0P7B446</accession>
<dbReference type="SUPFAM" id="SSF51338">
    <property type="entry name" value="Composite domain of metallo-dependent hydrolases"/>
    <property type="match status" value="1"/>
</dbReference>
<dbReference type="InterPro" id="IPR011059">
    <property type="entry name" value="Metal-dep_hydrolase_composite"/>
</dbReference>
<dbReference type="InterPro" id="IPR032466">
    <property type="entry name" value="Metal_Hydrolase"/>
</dbReference>
<dbReference type="SUPFAM" id="SSF51556">
    <property type="entry name" value="Metallo-dependent hydrolases"/>
    <property type="match status" value="1"/>
</dbReference>
<dbReference type="Gene3D" id="2.30.40.10">
    <property type="entry name" value="Urease, subunit C, domain 1"/>
    <property type="match status" value="1"/>
</dbReference>
<feature type="chain" id="PRO_5006135362" description="Amidohydrolase 3 domain-containing protein" evidence="1">
    <location>
        <begin position="24"/>
        <end position="636"/>
    </location>
</feature>
<evidence type="ECO:0000313" key="3">
    <source>
        <dbReference type="EMBL" id="KPM44443.1"/>
    </source>
</evidence>
<keyword evidence="1" id="KW-0732">Signal</keyword>
<dbReference type="EMBL" id="LKCW01000019">
    <property type="protein sequence ID" value="KPM44443.1"/>
    <property type="molecule type" value="Genomic_DNA"/>
</dbReference>
<organism evidence="3 4">
    <name type="scientific">Neonectria ditissima</name>
    <dbReference type="NCBI Taxonomy" id="78410"/>
    <lineage>
        <taxon>Eukaryota</taxon>
        <taxon>Fungi</taxon>
        <taxon>Dikarya</taxon>
        <taxon>Ascomycota</taxon>
        <taxon>Pezizomycotina</taxon>
        <taxon>Sordariomycetes</taxon>
        <taxon>Hypocreomycetidae</taxon>
        <taxon>Hypocreales</taxon>
        <taxon>Nectriaceae</taxon>
        <taxon>Neonectria</taxon>
    </lineage>
</organism>
<sequence>MARGSTLLWIGALMASLSQPTTANSYSSADTVFHNGSIYTMKTSPSTPAKARALAIKNGRITYVGAESNINAYIGKTTTVINLHGRMAMPGLVDAHMHVLSGGLYLLKCDLSYQALGLDDVVAHIQGCIGGETGKVDSNWVEVVNMDYPSLVAKSGDVGKAQLDRIDTKRPVIIRTPDPSDGKILRLPGSEEPSGVLQDGASALLAGPPAPSDRENLEAGRAALKLLREAGITTFQDVAAGESHQTVFGAIKKEGGLTSRAYFDYRIEAPSSLSKVSALVNDVVSKLANLHDSSKIGPKPTLKWQAVKAFIDGVITYPSNTAALIEPYWAPVNSSSEWAPDPASLNDPYWNPAILTRTLELLFLAGIDVQLHVDGDLAVRIGLDAAASFREKHPRRTFKLGLAHDELSHQTDWARFAKLGVDPIVSYQWSQLSSFYLPNTSKSLAEYRHRNLQAWDKFEAAGRDLVYGSDWPIDPLDEFLALKVAVTRSGDPTNPNSPASQGPPYDGVFPGSGISRESALRSITINGARFLRADKEIGSLEVGKLADVIVLERNFFKVPEEELGRTRVLLTMVGGEVVYVADGQKFGVTAKFPNSDKTSAKLARRTIGGFAAQGLSEDAKAAASKLRKRGECVHKH</sequence>
<comment type="caution">
    <text evidence="3">The sequence shown here is derived from an EMBL/GenBank/DDBJ whole genome shotgun (WGS) entry which is preliminary data.</text>
</comment>
<dbReference type="PANTHER" id="PTHR22642:SF2">
    <property type="entry name" value="PROTEIN LONG AFTER FAR-RED 3"/>
    <property type="match status" value="1"/>
</dbReference>